<proteinExistence type="predicted"/>
<reference evidence="2 3" key="1">
    <citation type="submission" date="2020-09" db="EMBL/GenBank/DDBJ databases">
        <title>The genome sequence of type strain Labrenzia polysiphoniae KACC 19711.</title>
        <authorList>
            <person name="Liu Y."/>
        </authorList>
    </citation>
    <scope>NUCLEOTIDE SEQUENCE [LARGE SCALE GENOMIC DNA]</scope>
    <source>
        <strain evidence="2 3">KACC 19711</strain>
    </source>
</reference>
<dbReference type="InterPro" id="IPR046668">
    <property type="entry name" value="DUF6538"/>
</dbReference>
<dbReference type="RefSeq" id="WP_192107605.1">
    <property type="nucleotide sequence ID" value="NZ_JACYXJ010000002.1"/>
</dbReference>
<dbReference type="Proteomes" id="UP000615687">
    <property type="component" value="Unassembled WGS sequence"/>
</dbReference>
<evidence type="ECO:0000259" key="1">
    <source>
        <dbReference type="Pfam" id="PF20172"/>
    </source>
</evidence>
<evidence type="ECO:0000313" key="3">
    <source>
        <dbReference type="Proteomes" id="UP000615687"/>
    </source>
</evidence>
<protein>
    <recommendedName>
        <fullName evidence="1">DUF6538 domain-containing protein</fullName>
    </recommendedName>
</protein>
<accession>A0ABR9C6B9</accession>
<organism evidence="2 3">
    <name type="scientific">Roseibium polysiphoniae</name>
    <dbReference type="NCBI Taxonomy" id="2571221"/>
    <lineage>
        <taxon>Bacteria</taxon>
        <taxon>Pseudomonadati</taxon>
        <taxon>Pseudomonadota</taxon>
        <taxon>Alphaproteobacteria</taxon>
        <taxon>Hyphomicrobiales</taxon>
        <taxon>Stappiaceae</taxon>
        <taxon>Roseibium</taxon>
    </lineage>
</organism>
<gene>
    <name evidence="2" type="ORF">IG617_04040</name>
</gene>
<dbReference type="Pfam" id="PF20172">
    <property type="entry name" value="DUF6538"/>
    <property type="match status" value="1"/>
</dbReference>
<dbReference type="EMBL" id="JACYXJ010000002">
    <property type="protein sequence ID" value="MBD8875454.1"/>
    <property type="molecule type" value="Genomic_DNA"/>
</dbReference>
<keyword evidence="3" id="KW-1185">Reference proteome</keyword>
<sequence length="51" mass="6204">MRDRDRFLKCHISGTWYYRRRVPSLDTRSSIEISLKTKSLEMARIRQDAME</sequence>
<feature type="domain" description="DUF6538" evidence="1">
    <location>
        <begin position="13"/>
        <end position="47"/>
    </location>
</feature>
<comment type="caution">
    <text evidence="2">The sequence shown here is derived from an EMBL/GenBank/DDBJ whole genome shotgun (WGS) entry which is preliminary data.</text>
</comment>
<evidence type="ECO:0000313" key="2">
    <source>
        <dbReference type="EMBL" id="MBD8875454.1"/>
    </source>
</evidence>
<name>A0ABR9C6B9_9HYPH</name>